<name>A0A2W5QSK3_ANCNO</name>
<reference evidence="2 3" key="1">
    <citation type="submission" date="2017-08" db="EMBL/GenBank/DDBJ databases">
        <title>Infants hospitalized years apart are colonized by the same room-sourced microbial strains.</title>
        <authorList>
            <person name="Brooks B."/>
            <person name="Olm M.R."/>
            <person name="Firek B.A."/>
            <person name="Baker R."/>
            <person name="Thomas B.C."/>
            <person name="Morowitz M.J."/>
            <person name="Banfield J.F."/>
        </authorList>
    </citation>
    <scope>NUCLEOTIDE SEQUENCE [LARGE SCALE GENOMIC DNA]</scope>
    <source>
        <strain evidence="2">S2_005_001_R2_27</strain>
    </source>
</reference>
<comment type="caution">
    <text evidence="2">The sequence shown here is derived from an EMBL/GenBank/DDBJ whole genome shotgun (WGS) entry which is preliminary data.</text>
</comment>
<dbReference type="AlphaFoldDB" id="A0A2W5QSK3"/>
<protein>
    <submittedName>
        <fullName evidence="2">Uncharacterized protein</fullName>
    </submittedName>
</protein>
<sequence length="131" mass="13965">MPRLRKPRAVAQVTGAAIKNPARYRDSDPGASLGPLGEPPAWLPEGDASKAQTAWREISGLAPWMNRSHRGLTSIAATVLGRIMARQEVGVQALNLLRQCLGSMGLTPADAHKVARPPAATDDDPASQYFT</sequence>
<gene>
    <name evidence="2" type="ORF">DI549_18420</name>
</gene>
<accession>A0A2W5QSK3</accession>
<proteinExistence type="predicted"/>
<evidence type="ECO:0000256" key="1">
    <source>
        <dbReference type="SAM" id="MobiDB-lite"/>
    </source>
</evidence>
<evidence type="ECO:0000313" key="2">
    <source>
        <dbReference type="EMBL" id="PZQ80016.1"/>
    </source>
</evidence>
<organism evidence="2 3">
    <name type="scientific">Ancylobacter novellus</name>
    <name type="common">Thiobacillus novellus</name>
    <dbReference type="NCBI Taxonomy" id="921"/>
    <lineage>
        <taxon>Bacteria</taxon>
        <taxon>Pseudomonadati</taxon>
        <taxon>Pseudomonadota</taxon>
        <taxon>Alphaproteobacteria</taxon>
        <taxon>Hyphomicrobiales</taxon>
        <taxon>Xanthobacteraceae</taxon>
        <taxon>Ancylobacter</taxon>
    </lineage>
</organism>
<evidence type="ECO:0000313" key="3">
    <source>
        <dbReference type="Proteomes" id="UP000248887"/>
    </source>
</evidence>
<dbReference type="EMBL" id="QFQD01000074">
    <property type="protein sequence ID" value="PZQ80016.1"/>
    <property type="molecule type" value="Genomic_DNA"/>
</dbReference>
<feature type="region of interest" description="Disordered" evidence="1">
    <location>
        <begin position="16"/>
        <end position="49"/>
    </location>
</feature>
<dbReference type="Proteomes" id="UP000248887">
    <property type="component" value="Unassembled WGS sequence"/>
</dbReference>